<dbReference type="InterPro" id="IPR015199">
    <property type="entry name" value="DNA_pol_III_delta_C"/>
</dbReference>
<keyword evidence="6" id="KW-0239">DNA-directed DNA polymerase</keyword>
<evidence type="ECO:0000256" key="4">
    <source>
        <dbReference type="ARBA" id="ARBA00022695"/>
    </source>
</evidence>
<dbReference type="NCBIfam" id="TIGR00678">
    <property type="entry name" value="holB"/>
    <property type="match status" value="1"/>
</dbReference>
<dbReference type="OrthoDB" id="9810148at2"/>
<dbReference type="Gene3D" id="3.40.50.300">
    <property type="entry name" value="P-loop containing nucleotide triphosphate hydrolases"/>
    <property type="match status" value="1"/>
</dbReference>
<dbReference type="PANTHER" id="PTHR11669:SF8">
    <property type="entry name" value="DNA POLYMERASE III SUBUNIT DELTA"/>
    <property type="match status" value="1"/>
</dbReference>
<name>A0A3D8GK43_9BACI</name>
<evidence type="ECO:0000256" key="5">
    <source>
        <dbReference type="ARBA" id="ARBA00022705"/>
    </source>
</evidence>
<dbReference type="GO" id="GO:0006261">
    <property type="term" value="P:DNA-templated DNA replication"/>
    <property type="evidence" value="ECO:0007669"/>
    <property type="project" value="TreeGrafter"/>
</dbReference>
<dbReference type="InterPro" id="IPR004622">
    <property type="entry name" value="DNA_pol_HolB"/>
</dbReference>
<keyword evidence="4 9" id="KW-0548">Nucleotidyltransferase</keyword>
<dbReference type="FunFam" id="3.40.50.300:FF:001255">
    <property type="entry name" value="DNA polymerase III subunit delta"/>
    <property type="match status" value="1"/>
</dbReference>
<keyword evidence="5" id="KW-0235">DNA replication</keyword>
<dbReference type="GO" id="GO:0009360">
    <property type="term" value="C:DNA polymerase III complex"/>
    <property type="evidence" value="ECO:0007669"/>
    <property type="project" value="InterPro"/>
</dbReference>
<evidence type="ECO:0000256" key="3">
    <source>
        <dbReference type="ARBA" id="ARBA00022679"/>
    </source>
</evidence>
<evidence type="ECO:0000313" key="9">
    <source>
        <dbReference type="EMBL" id="RDU34825.1"/>
    </source>
</evidence>
<dbReference type="Pfam" id="PF09115">
    <property type="entry name" value="DNApol3-delta_C"/>
    <property type="match status" value="1"/>
</dbReference>
<comment type="caution">
    <text evidence="9">The sequence shown here is derived from an EMBL/GenBank/DDBJ whole genome shotgun (WGS) entry which is preliminary data.</text>
</comment>
<dbReference type="GO" id="GO:0003677">
    <property type="term" value="F:DNA binding"/>
    <property type="evidence" value="ECO:0007669"/>
    <property type="project" value="InterPro"/>
</dbReference>
<evidence type="ECO:0000256" key="2">
    <source>
        <dbReference type="ARBA" id="ARBA00014363"/>
    </source>
</evidence>
<dbReference type="NCBIfam" id="NF005972">
    <property type="entry name" value="PRK08058.1"/>
    <property type="match status" value="1"/>
</dbReference>
<gene>
    <name evidence="9" type="ORF">DRW41_21715</name>
</gene>
<sequence length="335" mass="38008">MAMTWDGLEQIQPAALKMMKNSIQKSRVAHAYLFEGMRGTGKKDAAKLLSKALFCENPIDGFKPCEACLNCKRINSGNHPDVHWVEPDGLSIKKQQIKELQEEFSKKGMESSRKMYVIDDAEKMSTGASNSLLKFLEEPGAQTVALLLTENPQQMLPTILSRCQIITFRPLSPEFFIKQLVENGIGPDSAPLLAQLTNNVHEALELNAQDWFAQAQKIVVKLYEMLKKNPLEAMVALQGEWFQHFKEKEQIDRGLDLLLLVLKDLLYIQLGKQEQIVFKKESGRLEQFALQTRTRSLPDQMAAVLEAKRRLHANMNPQLLMEQLVLKLQEGSSFV</sequence>
<dbReference type="EMBL" id="QNQT01000018">
    <property type="protein sequence ID" value="RDU34825.1"/>
    <property type="molecule type" value="Genomic_DNA"/>
</dbReference>
<feature type="domain" description="DNA polymerase III delta subunit C-terminal" evidence="8">
    <location>
        <begin position="247"/>
        <end position="329"/>
    </location>
</feature>
<dbReference type="GO" id="GO:0003887">
    <property type="term" value="F:DNA-directed DNA polymerase activity"/>
    <property type="evidence" value="ECO:0007669"/>
    <property type="project" value="UniProtKB-KW"/>
</dbReference>
<accession>A0A3D8GK43</accession>
<dbReference type="InterPro" id="IPR027417">
    <property type="entry name" value="P-loop_NTPase"/>
</dbReference>
<comment type="catalytic activity">
    <reaction evidence="7">
        <text>DNA(n) + a 2'-deoxyribonucleoside 5'-triphosphate = DNA(n+1) + diphosphate</text>
        <dbReference type="Rhea" id="RHEA:22508"/>
        <dbReference type="Rhea" id="RHEA-COMP:17339"/>
        <dbReference type="Rhea" id="RHEA-COMP:17340"/>
        <dbReference type="ChEBI" id="CHEBI:33019"/>
        <dbReference type="ChEBI" id="CHEBI:61560"/>
        <dbReference type="ChEBI" id="CHEBI:173112"/>
        <dbReference type="EC" id="2.7.7.7"/>
    </reaction>
</comment>
<keyword evidence="10" id="KW-1185">Reference proteome</keyword>
<keyword evidence="3 9" id="KW-0808">Transferase</keyword>
<organism evidence="9 10">
    <name type="scientific">Neobacillus piezotolerans</name>
    <dbReference type="NCBI Taxonomy" id="2259171"/>
    <lineage>
        <taxon>Bacteria</taxon>
        <taxon>Bacillati</taxon>
        <taxon>Bacillota</taxon>
        <taxon>Bacilli</taxon>
        <taxon>Bacillales</taxon>
        <taxon>Bacillaceae</taxon>
        <taxon>Neobacillus</taxon>
    </lineage>
</organism>
<evidence type="ECO:0000259" key="8">
    <source>
        <dbReference type="Pfam" id="PF09115"/>
    </source>
</evidence>
<dbReference type="InterPro" id="IPR050238">
    <property type="entry name" value="DNA_Rep/Repair_Clamp_Loader"/>
</dbReference>
<evidence type="ECO:0000313" key="10">
    <source>
        <dbReference type="Proteomes" id="UP000257144"/>
    </source>
</evidence>
<dbReference type="GO" id="GO:0008408">
    <property type="term" value="F:3'-5' exonuclease activity"/>
    <property type="evidence" value="ECO:0007669"/>
    <property type="project" value="InterPro"/>
</dbReference>
<dbReference type="Proteomes" id="UP000257144">
    <property type="component" value="Unassembled WGS sequence"/>
</dbReference>
<protein>
    <recommendedName>
        <fullName evidence="2">DNA polymerase III subunit delta'</fullName>
        <ecNumber evidence="1">2.7.7.7</ecNumber>
    </recommendedName>
</protein>
<reference evidence="9 10" key="1">
    <citation type="submission" date="2018-07" db="EMBL/GenBank/DDBJ databases">
        <title>Bacillus sp. YLB-04 draft genome sequence.</title>
        <authorList>
            <person name="Yu L."/>
            <person name="Tang X."/>
        </authorList>
    </citation>
    <scope>NUCLEOTIDE SEQUENCE [LARGE SCALE GENOMIC DNA]</scope>
    <source>
        <strain evidence="9 10">YLB-04</strain>
    </source>
</reference>
<proteinExistence type="predicted"/>
<dbReference type="AlphaFoldDB" id="A0A3D8GK43"/>
<dbReference type="PANTHER" id="PTHR11669">
    <property type="entry name" value="REPLICATION FACTOR C / DNA POLYMERASE III GAMMA-TAU SUBUNIT"/>
    <property type="match status" value="1"/>
</dbReference>
<dbReference type="EC" id="2.7.7.7" evidence="1"/>
<dbReference type="SUPFAM" id="SSF52540">
    <property type="entry name" value="P-loop containing nucleoside triphosphate hydrolases"/>
    <property type="match status" value="1"/>
</dbReference>
<evidence type="ECO:0000256" key="6">
    <source>
        <dbReference type="ARBA" id="ARBA00022932"/>
    </source>
</evidence>
<evidence type="ECO:0000256" key="7">
    <source>
        <dbReference type="ARBA" id="ARBA00049244"/>
    </source>
</evidence>
<dbReference type="Pfam" id="PF13177">
    <property type="entry name" value="DNA_pol3_delta2"/>
    <property type="match status" value="1"/>
</dbReference>
<dbReference type="RefSeq" id="WP_115454105.1">
    <property type="nucleotide sequence ID" value="NZ_QNQT01000018.1"/>
</dbReference>
<evidence type="ECO:0000256" key="1">
    <source>
        <dbReference type="ARBA" id="ARBA00012417"/>
    </source>
</evidence>